<dbReference type="Pfam" id="PF13276">
    <property type="entry name" value="HTH_21"/>
    <property type="match status" value="1"/>
</dbReference>
<dbReference type="SUPFAM" id="SSF56672">
    <property type="entry name" value="DNA/RNA polymerases"/>
    <property type="match status" value="1"/>
</dbReference>
<feature type="domain" description="Integrase catalytic" evidence="1">
    <location>
        <begin position="136"/>
        <end position="228"/>
    </location>
</feature>
<name>A0A7X9RYE0_9BACT</name>
<keyword evidence="3" id="KW-1185">Reference proteome</keyword>
<dbReference type="PROSITE" id="PS50994">
    <property type="entry name" value="INTEGRASE"/>
    <property type="match status" value="1"/>
</dbReference>
<dbReference type="InterPro" id="IPR012337">
    <property type="entry name" value="RNaseH-like_sf"/>
</dbReference>
<dbReference type="Gene3D" id="3.30.420.10">
    <property type="entry name" value="Ribonuclease H-like superfamily/Ribonuclease H"/>
    <property type="match status" value="1"/>
</dbReference>
<sequence length="228" mass="26820">MKKGHRHILQERQLTYKFIKEHSHEFSVESMCEVLEISSSAYYSWRQEKVSKRKIAFERDTKHVLKEYHLSKKRYGSYKITSSLKEKGIQTSRNRVARIMKKENIKSCICKSYKPQTTQSNHGKKVAPNILNRNFKTDAPAKAWVSDLTYIPTDQGWLYLTMILDLFDHSIVGWSMSEDMTAENTVLKAWKMAKINRKPEKGMIFHSDQGVQYIAENFQKDLRKNHVI</sequence>
<protein>
    <submittedName>
        <fullName evidence="2">IS3 family transposase</fullName>
    </submittedName>
</protein>
<dbReference type="InterPro" id="IPR050900">
    <property type="entry name" value="Transposase_IS3/IS150/IS904"/>
</dbReference>
<dbReference type="SUPFAM" id="SSF53098">
    <property type="entry name" value="Ribonuclease H-like"/>
    <property type="match status" value="1"/>
</dbReference>
<gene>
    <name evidence="2" type="ORF">HHU12_23470</name>
</gene>
<evidence type="ECO:0000259" key="1">
    <source>
        <dbReference type="PROSITE" id="PS50994"/>
    </source>
</evidence>
<dbReference type="PANTHER" id="PTHR46889">
    <property type="entry name" value="TRANSPOSASE INSF FOR INSERTION SEQUENCE IS3B-RELATED"/>
    <property type="match status" value="1"/>
</dbReference>
<proteinExistence type="predicted"/>
<dbReference type="Pfam" id="PF00665">
    <property type="entry name" value="rve"/>
    <property type="match status" value="1"/>
</dbReference>
<dbReference type="EMBL" id="JABANE010000080">
    <property type="protein sequence ID" value="NME70955.1"/>
    <property type="molecule type" value="Genomic_DNA"/>
</dbReference>
<evidence type="ECO:0000313" key="2">
    <source>
        <dbReference type="EMBL" id="NME70955.1"/>
    </source>
</evidence>
<dbReference type="PANTHER" id="PTHR46889:SF4">
    <property type="entry name" value="TRANSPOSASE INSO FOR INSERTION SEQUENCE ELEMENT IS911B-RELATED"/>
    <property type="match status" value="1"/>
</dbReference>
<dbReference type="GO" id="GO:0015074">
    <property type="term" value="P:DNA integration"/>
    <property type="evidence" value="ECO:0007669"/>
    <property type="project" value="InterPro"/>
</dbReference>
<feature type="non-terminal residue" evidence="2">
    <location>
        <position position="228"/>
    </location>
</feature>
<dbReference type="NCBIfam" id="NF033516">
    <property type="entry name" value="transpos_IS3"/>
    <property type="match status" value="1"/>
</dbReference>
<dbReference type="InterPro" id="IPR001584">
    <property type="entry name" value="Integrase_cat-core"/>
</dbReference>
<organism evidence="2 3">
    <name type="scientific">Flammeovirga aprica JL-4</name>
    <dbReference type="NCBI Taxonomy" id="694437"/>
    <lineage>
        <taxon>Bacteria</taxon>
        <taxon>Pseudomonadati</taxon>
        <taxon>Bacteroidota</taxon>
        <taxon>Cytophagia</taxon>
        <taxon>Cytophagales</taxon>
        <taxon>Flammeovirgaceae</taxon>
        <taxon>Flammeovirga</taxon>
    </lineage>
</organism>
<dbReference type="InterPro" id="IPR048020">
    <property type="entry name" value="Transpos_IS3"/>
</dbReference>
<dbReference type="GO" id="GO:0003676">
    <property type="term" value="F:nucleic acid binding"/>
    <property type="evidence" value="ECO:0007669"/>
    <property type="project" value="InterPro"/>
</dbReference>
<dbReference type="AlphaFoldDB" id="A0A7X9RYE0"/>
<evidence type="ECO:0000313" key="3">
    <source>
        <dbReference type="Proteomes" id="UP000576082"/>
    </source>
</evidence>
<dbReference type="InterPro" id="IPR036397">
    <property type="entry name" value="RNaseH_sf"/>
</dbReference>
<dbReference type="InterPro" id="IPR043502">
    <property type="entry name" value="DNA/RNA_pol_sf"/>
</dbReference>
<accession>A0A7X9RYE0</accession>
<dbReference type="Proteomes" id="UP000576082">
    <property type="component" value="Unassembled WGS sequence"/>
</dbReference>
<reference evidence="2 3" key="1">
    <citation type="submission" date="2020-04" db="EMBL/GenBank/DDBJ databases">
        <title>Flammeovirga sp. SR4, a novel species isolated from seawater.</title>
        <authorList>
            <person name="Wang X."/>
        </authorList>
    </citation>
    <scope>NUCLEOTIDE SEQUENCE [LARGE SCALE GENOMIC DNA]</scope>
    <source>
        <strain evidence="2 3">ATCC 23126</strain>
    </source>
</reference>
<dbReference type="InterPro" id="IPR025948">
    <property type="entry name" value="HTH-like_dom"/>
</dbReference>
<comment type="caution">
    <text evidence="2">The sequence shown here is derived from an EMBL/GenBank/DDBJ whole genome shotgun (WGS) entry which is preliminary data.</text>
</comment>